<feature type="region of interest" description="Disordered" evidence="1">
    <location>
        <begin position="19"/>
        <end position="87"/>
    </location>
</feature>
<evidence type="ECO:0000313" key="3">
    <source>
        <dbReference type="EMBL" id="KAE9233625.1"/>
    </source>
</evidence>
<dbReference type="AlphaFoldDB" id="A0A6G0P3F3"/>
<dbReference type="Pfam" id="PF20209">
    <property type="entry name" value="DUF6570"/>
    <property type="match status" value="1"/>
</dbReference>
<evidence type="ECO:0000256" key="1">
    <source>
        <dbReference type="SAM" id="MobiDB-lite"/>
    </source>
</evidence>
<feature type="domain" description="DUF6570" evidence="2">
    <location>
        <begin position="176"/>
        <end position="270"/>
    </location>
</feature>
<dbReference type="InterPro" id="IPR046700">
    <property type="entry name" value="DUF6570"/>
</dbReference>
<proteinExistence type="predicted"/>
<reference evidence="3 4" key="1">
    <citation type="submission" date="2018-09" db="EMBL/GenBank/DDBJ databases">
        <title>Genomic investigation of the strawberry pathogen Phytophthora fragariae indicates pathogenicity is determined by transcriptional variation in three key races.</title>
        <authorList>
            <person name="Adams T.M."/>
            <person name="Armitage A.D."/>
            <person name="Sobczyk M.K."/>
            <person name="Bates H.J."/>
            <person name="Dunwell J.M."/>
            <person name="Nellist C.F."/>
            <person name="Harrison R.J."/>
        </authorList>
    </citation>
    <scope>NUCLEOTIDE SEQUENCE [LARGE SCALE GENOMIC DNA]</scope>
    <source>
        <strain evidence="3 4">BC-23</strain>
    </source>
</reference>
<feature type="compositionally biased region" description="Basic and acidic residues" evidence="1">
    <location>
        <begin position="45"/>
        <end position="77"/>
    </location>
</feature>
<evidence type="ECO:0000313" key="4">
    <source>
        <dbReference type="Proteomes" id="UP000476176"/>
    </source>
</evidence>
<name>A0A6G0P3F3_9STRA</name>
<gene>
    <name evidence="3" type="ORF">PF004_g9597</name>
</gene>
<organism evidence="3 4">
    <name type="scientific">Phytophthora fragariae</name>
    <dbReference type="NCBI Taxonomy" id="53985"/>
    <lineage>
        <taxon>Eukaryota</taxon>
        <taxon>Sar</taxon>
        <taxon>Stramenopiles</taxon>
        <taxon>Oomycota</taxon>
        <taxon>Peronosporomycetes</taxon>
        <taxon>Peronosporales</taxon>
        <taxon>Peronosporaceae</taxon>
        <taxon>Phytophthora</taxon>
    </lineage>
</organism>
<sequence length="458" mass="51251">MPFTAEEHRECNRLAVQRWRAHESPDAKAKRLRQQRERRRQSAQHLRDRATLAATEERLRRDRERHERVRAPERRAPEPQQQAARHRVWGESDIPRLQPVSVDAKCECLERLQLALGGAGLDEITCAVCDSLKLATSCRIIKATDGNRVRQLRQLLSSAGEALPAELIADLTKHLIPKFAIKNGFAIGTLSPGIADATLPERLITQPVSVVAVTRVMRGGAHRSIRSHCLGFDCTPGPSLTLQPIQLDRISTYRVVMAGPFTSKQQARHNPLYASVSIADSSHLSTDGVAENVIFEDPDANAEVGGVSENDAGAAEIDVVERRVVFVSDDYEVTTQHARVATSPSVEPQFLVRHSTQFATKDKGRYARMFPHLFLYGRGHPGDERHVHVSRYSCIRQYSQLSSRRFAEDELVMVASFDHLSVEKLFTNVAVKCQRDPARFASYSDVTEHALLIALQTK</sequence>
<evidence type="ECO:0000259" key="2">
    <source>
        <dbReference type="Pfam" id="PF20209"/>
    </source>
</evidence>
<accession>A0A6G0P3F3</accession>
<feature type="compositionally biased region" description="Basic and acidic residues" evidence="1">
    <location>
        <begin position="20"/>
        <end position="29"/>
    </location>
</feature>
<dbReference type="EMBL" id="QXGC01000476">
    <property type="protein sequence ID" value="KAE9233625.1"/>
    <property type="molecule type" value="Genomic_DNA"/>
</dbReference>
<feature type="compositionally biased region" description="Basic residues" evidence="1">
    <location>
        <begin position="30"/>
        <end position="42"/>
    </location>
</feature>
<dbReference type="Proteomes" id="UP000476176">
    <property type="component" value="Unassembled WGS sequence"/>
</dbReference>
<comment type="caution">
    <text evidence="3">The sequence shown here is derived from an EMBL/GenBank/DDBJ whole genome shotgun (WGS) entry which is preliminary data.</text>
</comment>
<protein>
    <recommendedName>
        <fullName evidence="2">DUF6570 domain-containing protein</fullName>
    </recommendedName>
</protein>